<protein>
    <recommendedName>
        <fullName evidence="3">Lipid droplet-associated hydrolase</fullName>
        <ecNumber evidence="7">3.1.1.13</ecNumber>
    </recommendedName>
    <alternativeName>
        <fullName evidence="6">Lipid droplet-associated serine hydrolase</fullName>
    </alternativeName>
</protein>
<proteinExistence type="inferred from homology"/>
<dbReference type="AlphaFoldDB" id="A0A4S2L315"/>
<dbReference type="InterPro" id="IPR019363">
    <property type="entry name" value="LDAH"/>
</dbReference>
<dbReference type="GO" id="GO:0005811">
    <property type="term" value="C:lipid droplet"/>
    <property type="evidence" value="ECO:0007669"/>
    <property type="project" value="UniProtKB-SubCell"/>
</dbReference>
<dbReference type="STRING" id="300112.A0A4S2L315"/>
<dbReference type="InterPro" id="IPR029058">
    <property type="entry name" value="AB_hydrolase_fold"/>
</dbReference>
<dbReference type="GO" id="GO:0019915">
    <property type="term" value="P:lipid storage"/>
    <property type="evidence" value="ECO:0007669"/>
    <property type="project" value="InterPro"/>
</dbReference>
<dbReference type="Gene3D" id="3.40.50.1820">
    <property type="entry name" value="alpha/beta hydrolase"/>
    <property type="match status" value="1"/>
</dbReference>
<organism evidence="11 12">
    <name type="scientific">Temnothorax longispinosus</name>
    <dbReference type="NCBI Taxonomy" id="300112"/>
    <lineage>
        <taxon>Eukaryota</taxon>
        <taxon>Metazoa</taxon>
        <taxon>Ecdysozoa</taxon>
        <taxon>Arthropoda</taxon>
        <taxon>Hexapoda</taxon>
        <taxon>Insecta</taxon>
        <taxon>Pterygota</taxon>
        <taxon>Neoptera</taxon>
        <taxon>Endopterygota</taxon>
        <taxon>Hymenoptera</taxon>
        <taxon>Apocrita</taxon>
        <taxon>Aculeata</taxon>
        <taxon>Formicoidea</taxon>
        <taxon>Formicidae</taxon>
        <taxon>Myrmicinae</taxon>
        <taxon>Temnothorax</taxon>
    </lineage>
</organism>
<keyword evidence="10" id="KW-0472">Membrane</keyword>
<dbReference type="Proteomes" id="UP000310200">
    <property type="component" value="Unassembled WGS sequence"/>
</dbReference>
<reference evidence="11 12" key="1">
    <citation type="journal article" date="2019" name="Philos. Trans. R. Soc. Lond., B, Biol. Sci.">
        <title>Ant behaviour and brain gene expression of defending hosts depend on the ecological success of the intruding social parasite.</title>
        <authorList>
            <person name="Kaur R."/>
            <person name="Stoldt M."/>
            <person name="Jongepier E."/>
            <person name="Feldmeyer B."/>
            <person name="Menzel F."/>
            <person name="Bornberg-Bauer E."/>
            <person name="Foitzik S."/>
        </authorList>
    </citation>
    <scope>NUCLEOTIDE SEQUENCE [LARGE SCALE GENOMIC DNA]</scope>
    <source>
        <tissue evidence="11">Whole body</tissue>
    </source>
</reference>
<evidence type="ECO:0000256" key="7">
    <source>
        <dbReference type="ARBA" id="ARBA00039150"/>
    </source>
</evidence>
<evidence type="ECO:0000256" key="4">
    <source>
        <dbReference type="ARBA" id="ARBA00022677"/>
    </source>
</evidence>
<evidence type="ECO:0000256" key="3">
    <source>
        <dbReference type="ARBA" id="ARBA00019242"/>
    </source>
</evidence>
<name>A0A4S2L315_9HYME</name>
<feature type="transmembrane region" description="Helical" evidence="10">
    <location>
        <begin position="172"/>
        <end position="198"/>
    </location>
</feature>
<keyword evidence="10" id="KW-0812">Transmembrane</keyword>
<dbReference type="EMBL" id="QBLH01000537">
    <property type="protein sequence ID" value="TGZ54868.1"/>
    <property type="molecule type" value="Genomic_DNA"/>
</dbReference>
<comment type="catalytic activity">
    <reaction evidence="8">
        <text>a cholesterol ester + H2O = cholesterol + a fatty acid + H(+)</text>
        <dbReference type="Rhea" id="RHEA:36403"/>
        <dbReference type="ChEBI" id="CHEBI:15377"/>
        <dbReference type="ChEBI" id="CHEBI:15378"/>
        <dbReference type="ChEBI" id="CHEBI:16113"/>
        <dbReference type="ChEBI" id="CHEBI:17002"/>
        <dbReference type="ChEBI" id="CHEBI:28868"/>
        <dbReference type="EC" id="3.1.1.13"/>
    </reaction>
    <physiologicalReaction direction="left-to-right" evidence="8">
        <dbReference type="Rhea" id="RHEA:36404"/>
    </physiologicalReaction>
</comment>
<dbReference type="EC" id="3.1.1.13" evidence="7"/>
<dbReference type="Pfam" id="PF10230">
    <property type="entry name" value="LIDHydrolase"/>
    <property type="match status" value="1"/>
</dbReference>
<keyword evidence="10" id="KW-1133">Transmembrane helix</keyword>
<evidence type="ECO:0000256" key="6">
    <source>
        <dbReference type="ARBA" id="ARBA00031924"/>
    </source>
</evidence>
<dbReference type="GO" id="GO:0004771">
    <property type="term" value="F:sterol ester esterase activity"/>
    <property type="evidence" value="ECO:0007669"/>
    <property type="project" value="UniProtKB-EC"/>
</dbReference>
<sequence length="456" mass="51944">MHRAIINCNQVQTEVISEGRWIEEDPLPHSSKQVVLVIPGNPGIPRFYEGFVKELNSKLTSDTPVWAIGHAGHVQPPENLDIAMPGDEKWADCYGLTAQIQHKAEFIRRYIPEDAHLYLVGHSIGAWLVLNLLKNDDIERRIRRCYLLFPTIEYMAETRNGRFFNNFISRAAPIWICLSWIFTTIFPVALQTFMIRIFGMMFCGIPPKSIRAVREMLNPRVLRRIINLANEEMKYVKEADHETISKHADKLWLYYGAKDGWAPVKYYRNIVSKHPDLNAQVCQRGFRHSFVLNDDVDMGRMECTFESNKNFLEKILTTCPRPLIDPSENSYCCFDLSTEKPYCCNAAEFARTGLGIILPVVIAAAIVIGLIVCCISCLCCTSCPWYRRRQGTVYGKVQAPVVQVIQPQATIPPSYSQPAQNYVPYPMGSTGMPQPPPYNEAYAKQAPYNPAYPPQQ</sequence>
<comment type="caution">
    <text evidence="11">The sequence shown here is derived from an EMBL/GenBank/DDBJ whole genome shotgun (WGS) entry which is preliminary data.</text>
</comment>
<gene>
    <name evidence="11" type="ORF">DBV15_01906</name>
</gene>
<keyword evidence="5" id="KW-0378">Hydrolase</keyword>
<evidence type="ECO:0000256" key="2">
    <source>
        <dbReference type="ARBA" id="ARBA00008300"/>
    </source>
</evidence>
<dbReference type="SUPFAM" id="SSF53474">
    <property type="entry name" value="alpha/beta-Hydrolases"/>
    <property type="match status" value="1"/>
</dbReference>
<accession>A0A4S2L315</accession>
<keyword evidence="4" id="KW-0551">Lipid droplet</keyword>
<evidence type="ECO:0000256" key="9">
    <source>
        <dbReference type="SAM" id="MobiDB-lite"/>
    </source>
</evidence>
<feature type="transmembrane region" description="Helical" evidence="10">
    <location>
        <begin position="353"/>
        <end position="380"/>
    </location>
</feature>
<comment type="similarity">
    <text evidence="2">Belongs to the AB hydrolase superfamily. LDAH family.</text>
</comment>
<comment type="subcellular location">
    <subcellularLocation>
        <location evidence="1">Lipid droplet</location>
    </subcellularLocation>
</comment>
<dbReference type="PANTHER" id="PTHR13390">
    <property type="entry name" value="LIPASE"/>
    <property type="match status" value="1"/>
</dbReference>
<keyword evidence="12" id="KW-1185">Reference proteome</keyword>
<evidence type="ECO:0000256" key="8">
    <source>
        <dbReference type="ARBA" id="ARBA00049527"/>
    </source>
</evidence>
<evidence type="ECO:0000256" key="1">
    <source>
        <dbReference type="ARBA" id="ARBA00004502"/>
    </source>
</evidence>
<dbReference type="PANTHER" id="PTHR13390:SF0">
    <property type="entry name" value="LIPID DROPLET-ASSOCIATED HYDROLASE"/>
    <property type="match status" value="1"/>
</dbReference>
<evidence type="ECO:0000256" key="10">
    <source>
        <dbReference type="SAM" id="Phobius"/>
    </source>
</evidence>
<evidence type="ECO:0000313" key="11">
    <source>
        <dbReference type="EMBL" id="TGZ54868.1"/>
    </source>
</evidence>
<feature type="region of interest" description="Disordered" evidence="9">
    <location>
        <begin position="430"/>
        <end position="456"/>
    </location>
</feature>
<evidence type="ECO:0000256" key="5">
    <source>
        <dbReference type="ARBA" id="ARBA00022801"/>
    </source>
</evidence>
<evidence type="ECO:0000313" key="12">
    <source>
        <dbReference type="Proteomes" id="UP000310200"/>
    </source>
</evidence>